<gene>
    <name evidence="4" type="ORF">MKW94_028038</name>
</gene>
<dbReference type="Pfam" id="PF02536">
    <property type="entry name" value="mTERF"/>
    <property type="match status" value="2"/>
</dbReference>
<dbReference type="EMBL" id="JAJJMA010188726">
    <property type="protein sequence ID" value="MCL7038272.1"/>
    <property type="molecule type" value="Genomic_DNA"/>
</dbReference>
<dbReference type="InterPro" id="IPR038538">
    <property type="entry name" value="MTERF_sf"/>
</dbReference>
<evidence type="ECO:0000256" key="3">
    <source>
        <dbReference type="ARBA" id="ARBA00022946"/>
    </source>
</evidence>
<dbReference type="SMART" id="SM00733">
    <property type="entry name" value="Mterf"/>
    <property type="match status" value="6"/>
</dbReference>
<dbReference type="GO" id="GO:0003676">
    <property type="term" value="F:nucleic acid binding"/>
    <property type="evidence" value="ECO:0007669"/>
    <property type="project" value="InterPro"/>
</dbReference>
<keyword evidence="5" id="KW-1185">Reference proteome</keyword>
<reference evidence="4" key="1">
    <citation type="submission" date="2022-03" db="EMBL/GenBank/DDBJ databases">
        <title>A functionally conserved STORR gene fusion in Papaver species that diverged 16.8 million years ago.</title>
        <authorList>
            <person name="Catania T."/>
        </authorList>
    </citation>
    <scope>NUCLEOTIDE SEQUENCE</scope>
    <source>
        <strain evidence="4">S-191538</strain>
    </source>
</reference>
<keyword evidence="3" id="KW-0809">Transit peptide</keyword>
<dbReference type="FunFam" id="1.25.70.10:FF:000010">
    <property type="entry name" value="Transcription termination factor MTEF1, chloroplastic"/>
    <property type="match status" value="1"/>
</dbReference>
<evidence type="ECO:0000313" key="5">
    <source>
        <dbReference type="Proteomes" id="UP001177140"/>
    </source>
</evidence>
<evidence type="ECO:0000256" key="1">
    <source>
        <dbReference type="ARBA" id="ARBA00007692"/>
    </source>
</evidence>
<organism evidence="4 5">
    <name type="scientific">Papaver nudicaule</name>
    <name type="common">Iceland poppy</name>
    <dbReference type="NCBI Taxonomy" id="74823"/>
    <lineage>
        <taxon>Eukaryota</taxon>
        <taxon>Viridiplantae</taxon>
        <taxon>Streptophyta</taxon>
        <taxon>Embryophyta</taxon>
        <taxon>Tracheophyta</taxon>
        <taxon>Spermatophyta</taxon>
        <taxon>Magnoliopsida</taxon>
        <taxon>Ranunculales</taxon>
        <taxon>Papaveraceae</taxon>
        <taxon>Papaveroideae</taxon>
        <taxon>Papaver</taxon>
    </lineage>
</organism>
<keyword evidence="2" id="KW-0804">Transcription</keyword>
<dbReference type="PANTHER" id="PTHR13068:SF78">
    <property type="entry name" value="MITOCHONDRIAL TRANSCRIPTION TERMINATION FACTOR FAMILY PROTEIN"/>
    <property type="match status" value="1"/>
</dbReference>
<evidence type="ECO:0000313" key="4">
    <source>
        <dbReference type="EMBL" id="MCL7038272.1"/>
    </source>
</evidence>
<evidence type="ECO:0000256" key="2">
    <source>
        <dbReference type="ARBA" id="ARBA00022472"/>
    </source>
</evidence>
<dbReference type="GO" id="GO:0006353">
    <property type="term" value="P:DNA-templated transcription termination"/>
    <property type="evidence" value="ECO:0007669"/>
    <property type="project" value="UniProtKB-KW"/>
</dbReference>
<dbReference type="Proteomes" id="UP001177140">
    <property type="component" value="Unassembled WGS sequence"/>
</dbReference>
<name>A0AA41SFF3_PAPNU</name>
<protein>
    <submittedName>
        <fullName evidence="4">Uncharacterized protein</fullName>
    </submittedName>
</protein>
<dbReference type="AlphaFoldDB" id="A0AA41SFF3"/>
<accession>A0AA41SFF3</accession>
<proteinExistence type="inferred from homology"/>
<comment type="caution">
    <text evidence="4">The sequence shown here is derived from an EMBL/GenBank/DDBJ whole genome shotgun (WGS) entry which is preliminary data.</text>
</comment>
<keyword evidence="2" id="KW-0805">Transcription regulation</keyword>
<sequence length="307" mass="34663">MSAALHSLCCAHTTTTTTTSSSSSSLPTQQKTLNNHLSTKPKTSLLLQKIPISSDQVKEKILCLEIMGVDSGKALAVNPFLHEATLDSIHQVIRFLQSKGIQQKDMGRIFGMCPRILTSNIKTDLLPVFQFLSHELNVPSQNYRRVINKNPRLLVSSVRDHLKPTLFYLQRLGFEDLDALAYQDSILLVSSVEKTLLPKLDYLQSIGFSKDDVIGMVLRCPSLFTFSIENNYKPKFGYYMEEMGGSLEELKEFPQYFTFSLEKRIKPRHKEIVRANANASGVGIPLGLMLKSTEDEFRELISKEEML</sequence>
<keyword evidence="2" id="KW-0806">Transcription termination</keyword>
<dbReference type="InterPro" id="IPR003690">
    <property type="entry name" value="MTERF"/>
</dbReference>
<comment type="similarity">
    <text evidence="1">Belongs to the mTERF family.</text>
</comment>
<dbReference type="PANTHER" id="PTHR13068">
    <property type="entry name" value="CGI-12 PROTEIN-RELATED"/>
    <property type="match status" value="1"/>
</dbReference>
<dbReference type="Gene3D" id="1.25.70.10">
    <property type="entry name" value="Transcription termination factor 3, mitochondrial"/>
    <property type="match status" value="1"/>
</dbReference>